<gene>
    <name evidence="1" type="ORF">CDV25_04745</name>
</gene>
<name>A0A2U8FD54_9HELI</name>
<dbReference type="KEGG" id="had:CDV25_04745"/>
<organism evidence="1 2">
    <name type="scientific">Helicobacter apodemus</name>
    <dbReference type="NCBI Taxonomy" id="135569"/>
    <lineage>
        <taxon>Bacteria</taxon>
        <taxon>Pseudomonadati</taxon>
        <taxon>Campylobacterota</taxon>
        <taxon>Epsilonproteobacteria</taxon>
        <taxon>Campylobacterales</taxon>
        <taxon>Helicobacteraceae</taxon>
        <taxon>Helicobacter</taxon>
    </lineage>
</organism>
<dbReference type="EMBL" id="CP021886">
    <property type="protein sequence ID" value="AWI34149.1"/>
    <property type="molecule type" value="Genomic_DNA"/>
</dbReference>
<dbReference type="AlphaFoldDB" id="A0A2U8FD54"/>
<protein>
    <submittedName>
        <fullName evidence="1">Uncharacterized protein</fullName>
    </submittedName>
</protein>
<sequence>MKKISHKFLESLIDKYDGITISEAILALENALSRHYGGVEIKSIKKDGNYQFYKIFYNKFNELKKDVVFLKPSDTKNIEKILVRNLKLYSLQNTLQKINYCISKEKGIVIGEVLDKKRNSYVVATKFGIALLNNNDLIVSEKKKGFYNKGSALKFCIKEAKIQKGELKILLSRKNQAILKSDIKDIFTKPDDFYAIDRIIGEKILLFTKNSRNPKKEIIELAKLYRERVRVEVIR</sequence>
<dbReference type="RefSeq" id="WP_108910988.1">
    <property type="nucleotide sequence ID" value="NZ_CP021886.1"/>
</dbReference>
<dbReference type="Proteomes" id="UP000244890">
    <property type="component" value="Chromosome"/>
</dbReference>
<accession>A0A2U8FD54</accession>
<dbReference type="OrthoDB" id="5331894at2"/>
<proteinExistence type="predicted"/>
<reference evidence="1 2" key="1">
    <citation type="submission" date="2017-06" db="EMBL/GenBank/DDBJ databases">
        <title>Complete genome of Helicobacter apodemus.</title>
        <authorList>
            <person name="Cho S."/>
        </authorList>
    </citation>
    <scope>NUCLEOTIDE SEQUENCE [LARGE SCALE GENOMIC DNA]</scope>
    <source>
        <strain evidence="2">SNUVETPUB-15-01</strain>
    </source>
</reference>
<evidence type="ECO:0000313" key="1">
    <source>
        <dbReference type="EMBL" id="AWI34149.1"/>
    </source>
</evidence>
<evidence type="ECO:0000313" key="2">
    <source>
        <dbReference type="Proteomes" id="UP000244890"/>
    </source>
</evidence>